<dbReference type="SUPFAM" id="SSF48179">
    <property type="entry name" value="6-phosphogluconate dehydrogenase C-terminal domain-like"/>
    <property type="match status" value="1"/>
</dbReference>
<dbReference type="Gene3D" id="1.10.1040.10">
    <property type="entry name" value="N-(1-d-carboxylethyl)-l-norvaline Dehydrogenase, domain 2"/>
    <property type="match status" value="1"/>
</dbReference>
<protein>
    <submittedName>
        <fullName evidence="6">3-hydroxybutyryl-CoA dehydrogenase</fullName>
    </submittedName>
</protein>
<dbReference type="Proteomes" id="UP001190466">
    <property type="component" value="Chromosome"/>
</dbReference>
<feature type="domain" description="3-hydroxyacyl-CoA dehydrogenase NAD binding" evidence="5">
    <location>
        <begin position="5"/>
        <end position="183"/>
    </location>
</feature>
<sequence length="285" mass="30447">MESAVGVIGGGIMGCGIAEVAARHGCDVVLREINSDLVEAAKSKLEGSLDTAVRKGKLTEANRDEVRGRVRFTEQMDDLADRDLVIEAVVENLAVKTEIFERLGQIVRPDAILSSNTSSIPIMQLAAATVNPERVVGLHFFNPAPVMPLVEIIACEASSEETVRRAHDFAAGQLGKTTITAKDRAGFVVNALLIPYLLSAIRMADAGLASAEDIDKGMVGGCGHPMGPLALTDLIGLDTTMAVAESMYAETREQLYAPPALLRRKVEAGQLGRKSGRGFFDYPKK</sequence>
<comment type="similarity">
    <text evidence="2">Belongs to the 3-hydroxyacyl-CoA dehydrogenase family.</text>
</comment>
<keyword evidence="3" id="KW-0560">Oxidoreductase</keyword>
<dbReference type="EMBL" id="OY726395">
    <property type="protein sequence ID" value="CAJ1582907.1"/>
    <property type="molecule type" value="Genomic_DNA"/>
</dbReference>
<dbReference type="InterPro" id="IPR006176">
    <property type="entry name" value="3-OHacyl-CoA_DH_NAD-bd"/>
</dbReference>
<dbReference type="SUPFAM" id="SSF51735">
    <property type="entry name" value="NAD(P)-binding Rossmann-fold domains"/>
    <property type="match status" value="1"/>
</dbReference>
<keyword evidence="7" id="KW-1185">Reference proteome</keyword>
<gene>
    <name evidence="6" type="ORF">MU0050_002339</name>
</gene>
<dbReference type="NCBIfam" id="NF005875">
    <property type="entry name" value="PRK07819.1"/>
    <property type="match status" value="1"/>
</dbReference>
<dbReference type="Gene3D" id="3.40.50.720">
    <property type="entry name" value="NAD(P)-binding Rossmann-like Domain"/>
    <property type="match status" value="1"/>
</dbReference>
<dbReference type="InterPro" id="IPR036291">
    <property type="entry name" value="NAD(P)-bd_dom_sf"/>
</dbReference>
<accession>A0ABM9MDX0</accession>
<dbReference type="Pfam" id="PF02737">
    <property type="entry name" value="3HCDH_N"/>
    <property type="match status" value="1"/>
</dbReference>
<dbReference type="PIRSF" id="PIRSF000105">
    <property type="entry name" value="HCDH"/>
    <property type="match status" value="1"/>
</dbReference>
<dbReference type="Pfam" id="PF00725">
    <property type="entry name" value="3HCDH"/>
    <property type="match status" value="1"/>
</dbReference>
<dbReference type="PANTHER" id="PTHR48075:SF9">
    <property type="entry name" value="3-HYDROXYBUTYRYL-COA DEHYDROGENASE"/>
    <property type="match status" value="1"/>
</dbReference>
<evidence type="ECO:0000259" key="4">
    <source>
        <dbReference type="Pfam" id="PF00725"/>
    </source>
</evidence>
<proteinExistence type="inferred from homology"/>
<organism evidence="6 7">
    <name type="scientific">[Mycobacterium] wendilense</name>
    <dbReference type="NCBI Taxonomy" id="3064284"/>
    <lineage>
        <taxon>Bacteria</taxon>
        <taxon>Bacillati</taxon>
        <taxon>Actinomycetota</taxon>
        <taxon>Actinomycetes</taxon>
        <taxon>Mycobacteriales</taxon>
        <taxon>Mycobacteriaceae</taxon>
        <taxon>Mycolicibacter</taxon>
    </lineage>
</organism>
<evidence type="ECO:0000256" key="1">
    <source>
        <dbReference type="ARBA" id="ARBA00005086"/>
    </source>
</evidence>
<evidence type="ECO:0000259" key="5">
    <source>
        <dbReference type="Pfam" id="PF02737"/>
    </source>
</evidence>
<dbReference type="InterPro" id="IPR008927">
    <property type="entry name" value="6-PGluconate_DH-like_C_sf"/>
</dbReference>
<reference evidence="6 7" key="1">
    <citation type="submission" date="2023-08" db="EMBL/GenBank/DDBJ databases">
        <authorList>
            <person name="Folkvardsen B D."/>
            <person name="Norman A."/>
        </authorList>
    </citation>
    <scope>NUCLEOTIDE SEQUENCE [LARGE SCALE GENOMIC DNA]</scope>
    <source>
        <strain evidence="6 7">Mu0050</strain>
    </source>
</reference>
<evidence type="ECO:0000313" key="7">
    <source>
        <dbReference type="Proteomes" id="UP001190466"/>
    </source>
</evidence>
<dbReference type="RefSeq" id="WP_316516822.1">
    <property type="nucleotide sequence ID" value="NZ_OY726395.1"/>
</dbReference>
<evidence type="ECO:0000256" key="2">
    <source>
        <dbReference type="ARBA" id="ARBA00009463"/>
    </source>
</evidence>
<dbReference type="InterPro" id="IPR022694">
    <property type="entry name" value="3-OHacyl-CoA_DH"/>
</dbReference>
<evidence type="ECO:0000313" key="6">
    <source>
        <dbReference type="EMBL" id="CAJ1582907.1"/>
    </source>
</evidence>
<comment type="pathway">
    <text evidence="1">Lipid metabolism; butanoate metabolism.</text>
</comment>
<dbReference type="InterPro" id="IPR006108">
    <property type="entry name" value="3HC_DH_C"/>
</dbReference>
<feature type="domain" description="3-hydroxyacyl-CoA dehydrogenase C-terminal" evidence="4">
    <location>
        <begin position="186"/>
        <end position="282"/>
    </location>
</feature>
<dbReference type="PANTHER" id="PTHR48075">
    <property type="entry name" value="3-HYDROXYACYL-COA DEHYDROGENASE FAMILY PROTEIN"/>
    <property type="match status" value="1"/>
</dbReference>
<dbReference type="InterPro" id="IPR013328">
    <property type="entry name" value="6PGD_dom2"/>
</dbReference>
<name>A0ABM9MDX0_9MYCO</name>
<evidence type="ECO:0000256" key="3">
    <source>
        <dbReference type="ARBA" id="ARBA00023002"/>
    </source>
</evidence>